<evidence type="ECO:0000313" key="2">
    <source>
        <dbReference type="EMBL" id="MDY7226063.1"/>
    </source>
</evidence>
<evidence type="ECO:0000313" key="3">
    <source>
        <dbReference type="Proteomes" id="UP001291309"/>
    </source>
</evidence>
<evidence type="ECO:0000256" key="1">
    <source>
        <dbReference type="SAM" id="SignalP"/>
    </source>
</evidence>
<gene>
    <name evidence="2" type="ORF">SYV04_06695</name>
</gene>
<feature type="chain" id="PRO_5046433482" description="SPOR domain-containing protein" evidence="1">
    <location>
        <begin position="34"/>
        <end position="436"/>
    </location>
</feature>
<dbReference type="EMBL" id="JAXIVS010000002">
    <property type="protein sequence ID" value="MDY7226063.1"/>
    <property type="molecule type" value="Genomic_DNA"/>
</dbReference>
<proteinExistence type="predicted"/>
<keyword evidence="3" id="KW-1185">Reference proteome</keyword>
<dbReference type="RefSeq" id="WP_321544784.1">
    <property type="nucleotide sequence ID" value="NZ_JAXIVS010000002.1"/>
</dbReference>
<organism evidence="2 3">
    <name type="scientific">Hyalangium rubrum</name>
    <dbReference type="NCBI Taxonomy" id="3103134"/>
    <lineage>
        <taxon>Bacteria</taxon>
        <taxon>Pseudomonadati</taxon>
        <taxon>Myxococcota</taxon>
        <taxon>Myxococcia</taxon>
        <taxon>Myxococcales</taxon>
        <taxon>Cystobacterineae</taxon>
        <taxon>Archangiaceae</taxon>
        <taxon>Hyalangium</taxon>
    </lineage>
</organism>
<dbReference type="Proteomes" id="UP001291309">
    <property type="component" value="Unassembled WGS sequence"/>
</dbReference>
<keyword evidence="1" id="KW-0732">Signal</keyword>
<comment type="caution">
    <text evidence="2">The sequence shown here is derived from an EMBL/GenBank/DDBJ whole genome shotgun (WGS) entry which is preliminary data.</text>
</comment>
<name>A0ABU5GZV8_9BACT</name>
<accession>A0ABU5GZV8</accession>
<protein>
    <recommendedName>
        <fullName evidence="4">SPOR domain-containing protein</fullName>
    </recommendedName>
</protein>
<evidence type="ECO:0008006" key="4">
    <source>
        <dbReference type="Google" id="ProtNLM"/>
    </source>
</evidence>
<sequence length="436" mass="46554">MFMSSLSRCSLPLSRLAMALCCAGLLTSAPALAQAPAAPTPPVALSRGQLVFDVLGQPLHTAPNGPAKGTVQGAPVLLLEDGPTGPDGRRWFRVLTADLSQGWLALAGTVRRAPGELRDASGQPCSLEDARCQPGNTGATLSLTWGPVDPAPEGRPCAAHLAYGLQGLVRGPFLRRPEWGGLDALVQVPSSARSRAEPLATVQLSKGRLTLLSKECRRQEFASPEDALVDLAAFRCIAPDACQHALLLETRHRAEQGERSMLYVISGQSFRLPEVRALALGGTLKQGTSTSRTEASWWVESAPQAEGATLWIVRALKEHVENGKAQPPRVGVEQVDVGPVDGHPEHPAHPTPRAYQAILLAEGETREGLAARLGTLETCLGQPVPRFELLRGGRWVHAAGRLFETQQQAAAWKAAVHRCGMKQGFTFATLPSFSRP</sequence>
<reference evidence="2 3" key="1">
    <citation type="submission" date="2023-12" db="EMBL/GenBank/DDBJ databases">
        <title>the genome sequence of Hyalangium sp. s54d21.</title>
        <authorList>
            <person name="Zhang X."/>
        </authorList>
    </citation>
    <scope>NUCLEOTIDE SEQUENCE [LARGE SCALE GENOMIC DNA]</scope>
    <source>
        <strain evidence="3">s54d21</strain>
    </source>
</reference>
<feature type="signal peptide" evidence="1">
    <location>
        <begin position="1"/>
        <end position="33"/>
    </location>
</feature>